<protein>
    <recommendedName>
        <fullName evidence="2">Cyclase family protein</fullName>
    </recommendedName>
</protein>
<accession>A0A381N7G3</accession>
<evidence type="ECO:0008006" key="2">
    <source>
        <dbReference type="Google" id="ProtNLM"/>
    </source>
</evidence>
<name>A0A381N7G3_9ZZZZ</name>
<organism evidence="1">
    <name type="scientific">marine metagenome</name>
    <dbReference type="NCBI Taxonomy" id="408172"/>
    <lineage>
        <taxon>unclassified sequences</taxon>
        <taxon>metagenomes</taxon>
        <taxon>ecological metagenomes</taxon>
    </lineage>
</organism>
<dbReference type="AlphaFoldDB" id="A0A381N7G3"/>
<reference evidence="1" key="1">
    <citation type="submission" date="2018-05" db="EMBL/GenBank/DDBJ databases">
        <authorList>
            <person name="Lanie J.A."/>
            <person name="Ng W.-L."/>
            <person name="Kazmierczak K.M."/>
            <person name="Andrzejewski T.M."/>
            <person name="Davidsen T.M."/>
            <person name="Wayne K.J."/>
            <person name="Tettelin H."/>
            <person name="Glass J.I."/>
            <person name="Rusch D."/>
            <person name="Podicherti R."/>
            <person name="Tsui H.-C.T."/>
            <person name="Winkler M.E."/>
        </authorList>
    </citation>
    <scope>NUCLEOTIDE SEQUENCE</scope>
</reference>
<dbReference type="Pfam" id="PF04199">
    <property type="entry name" value="Cyclase"/>
    <property type="match status" value="1"/>
</dbReference>
<dbReference type="EMBL" id="UINC01000170">
    <property type="protein sequence ID" value="SUZ50445.1"/>
    <property type="molecule type" value="Genomic_DNA"/>
</dbReference>
<sequence length="224" mass="23847">MAKLIDLTLTLGSERVSLVPGLVGVETSSIQTHATHARSNQKLCLATHIGTHVDAPFHFVDGATTVENMPLEKYAGPALLLDLRSVAKGQSPLLASEITDAGANPVSVKDQIVILFTGWAEAESGGPRFYGHGPYLSTEGAAYLAECGANAVAVDFPIDKHPETPETTIKDFPVHRLLLGQNIPLIENLINLDQLVGKEFELWALPLKLKGGDGAATRAVARIL</sequence>
<dbReference type="InterPro" id="IPR007325">
    <property type="entry name" value="KFase/CYL"/>
</dbReference>
<dbReference type="PANTHER" id="PTHR31118">
    <property type="entry name" value="CYCLASE-LIKE PROTEIN 2"/>
    <property type="match status" value="1"/>
</dbReference>
<dbReference type="InterPro" id="IPR037175">
    <property type="entry name" value="KFase_sf"/>
</dbReference>
<gene>
    <name evidence="1" type="ORF">METZ01_LOCUS3299</name>
</gene>
<dbReference type="GO" id="GO:0019441">
    <property type="term" value="P:L-tryptophan catabolic process to kynurenine"/>
    <property type="evidence" value="ECO:0007669"/>
    <property type="project" value="InterPro"/>
</dbReference>
<dbReference type="SUPFAM" id="SSF102198">
    <property type="entry name" value="Putative cyclase"/>
    <property type="match status" value="1"/>
</dbReference>
<dbReference type="PANTHER" id="PTHR31118:SF12">
    <property type="entry name" value="CYCLASE-LIKE PROTEIN 2"/>
    <property type="match status" value="1"/>
</dbReference>
<dbReference type="GO" id="GO:0004061">
    <property type="term" value="F:arylformamidase activity"/>
    <property type="evidence" value="ECO:0007669"/>
    <property type="project" value="InterPro"/>
</dbReference>
<dbReference type="Gene3D" id="3.50.30.50">
    <property type="entry name" value="Putative cyclase"/>
    <property type="match status" value="1"/>
</dbReference>
<proteinExistence type="predicted"/>
<evidence type="ECO:0000313" key="1">
    <source>
        <dbReference type="EMBL" id="SUZ50445.1"/>
    </source>
</evidence>